<feature type="domain" description="FAD dependent oxidoreductase" evidence="2">
    <location>
        <begin position="8"/>
        <end position="398"/>
    </location>
</feature>
<evidence type="ECO:0000259" key="2">
    <source>
        <dbReference type="Pfam" id="PF01266"/>
    </source>
</evidence>
<dbReference type="SUPFAM" id="SSF51905">
    <property type="entry name" value="FAD/NAD(P)-binding domain"/>
    <property type="match status" value="1"/>
</dbReference>
<sequence>MKRLSTEIAVIGAGVIGLTIAERLLAEGREVTLIDPEPPGMGASYGNAGTIADYAVAPVGTPDVLKNLPSLLFNRNSPLAIRRAALPALMPWLLRFARQSLPGAAARNAAHIAALLADAGPMWLDLAQRAGADGIVQPRGCLYIYRHPAQVAAAQREMEGRRALGVSVEVIDGAQLAALEPGLPPHAGAAFFPEAIFLNDPGLMMQAIAAQVTPRAQLLPGRIGRLARQVSGVTLDGRMSDGTALHLHARRVVIAAGAHSRALAQQAGDRIPLDTERGYHAEWDMETPPLTRPSCVTERGFYLCPMAGRLRVAGTVELGGLTLPPSAHRIAKLVEGARTVYPDLPEPDRTWMGFRPSIPDSLPVIGPSRGGPEVLHAYGHGHIGVTLAPVTARLIADLIAGRDPGPQIAATLPSRF</sequence>
<dbReference type="OrthoDB" id="9805337at2"/>
<dbReference type="InterPro" id="IPR036188">
    <property type="entry name" value="FAD/NAD-bd_sf"/>
</dbReference>
<dbReference type="RefSeq" id="WP_124086790.1">
    <property type="nucleotide sequence ID" value="NZ_UXAW01000068.1"/>
</dbReference>
<keyword evidence="1 3" id="KW-0560">Oxidoreductase</keyword>
<dbReference type="EMBL" id="UXAW01000068">
    <property type="protein sequence ID" value="VDC28369.1"/>
    <property type="molecule type" value="Genomic_DNA"/>
</dbReference>
<gene>
    <name evidence="3" type="primary">dadA_1</name>
    <name evidence="3" type="ORF">XINFAN_02105</name>
</gene>
<dbReference type="Gene3D" id="3.50.50.60">
    <property type="entry name" value="FAD/NAD(P)-binding domain"/>
    <property type="match status" value="2"/>
</dbReference>
<proteinExistence type="predicted"/>
<dbReference type="EC" id="1.4.99.6" evidence="3"/>
<dbReference type="AlphaFoldDB" id="A0A3P5XAR0"/>
<organism evidence="3 4">
    <name type="scientific">Pseudogemmobacter humi</name>
    <dbReference type="NCBI Taxonomy" id="2483812"/>
    <lineage>
        <taxon>Bacteria</taxon>
        <taxon>Pseudomonadati</taxon>
        <taxon>Pseudomonadota</taxon>
        <taxon>Alphaproteobacteria</taxon>
        <taxon>Rhodobacterales</taxon>
        <taxon>Paracoccaceae</taxon>
        <taxon>Pseudogemmobacter</taxon>
    </lineage>
</organism>
<dbReference type="InterPro" id="IPR006076">
    <property type="entry name" value="FAD-dep_OxRdtase"/>
</dbReference>
<name>A0A3P5XAR0_9RHOB</name>
<dbReference type="Pfam" id="PF01266">
    <property type="entry name" value="DAO"/>
    <property type="match status" value="1"/>
</dbReference>
<evidence type="ECO:0000256" key="1">
    <source>
        <dbReference type="ARBA" id="ARBA00023002"/>
    </source>
</evidence>
<protein>
    <submittedName>
        <fullName evidence="3">D-amino acid dehydrogenase small subunit</fullName>
        <ecNumber evidence="3">1.4.99.6</ecNumber>
    </submittedName>
</protein>
<keyword evidence="4" id="KW-1185">Reference proteome</keyword>
<dbReference type="GO" id="GO:0005737">
    <property type="term" value="C:cytoplasm"/>
    <property type="evidence" value="ECO:0007669"/>
    <property type="project" value="TreeGrafter"/>
</dbReference>
<accession>A0A3P5XAR0</accession>
<reference evidence="3 4" key="1">
    <citation type="submission" date="2018-11" db="EMBL/GenBank/DDBJ databases">
        <authorList>
            <person name="Criscuolo A."/>
        </authorList>
    </citation>
    <scope>NUCLEOTIDE SEQUENCE [LARGE SCALE GENOMIC DNA]</scope>
    <source>
        <strain evidence="3">ACIP111625</strain>
    </source>
</reference>
<dbReference type="Gene3D" id="3.30.9.10">
    <property type="entry name" value="D-Amino Acid Oxidase, subunit A, domain 2"/>
    <property type="match status" value="1"/>
</dbReference>
<dbReference type="GO" id="GO:0016491">
    <property type="term" value="F:oxidoreductase activity"/>
    <property type="evidence" value="ECO:0007669"/>
    <property type="project" value="UniProtKB-KW"/>
</dbReference>
<evidence type="ECO:0000313" key="3">
    <source>
        <dbReference type="EMBL" id="VDC28369.1"/>
    </source>
</evidence>
<dbReference type="SUPFAM" id="SSF54373">
    <property type="entry name" value="FAD-linked reductases, C-terminal domain"/>
    <property type="match status" value="1"/>
</dbReference>
<evidence type="ECO:0000313" key="4">
    <source>
        <dbReference type="Proteomes" id="UP000277498"/>
    </source>
</evidence>
<dbReference type="PANTHER" id="PTHR13847">
    <property type="entry name" value="SARCOSINE DEHYDROGENASE-RELATED"/>
    <property type="match status" value="1"/>
</dbReference>
<dbReference type="PANTHER" id="PTHR13847:SF289">
    <property type="entry name" value="GLYCINE OXIDASE"/>
    <property type="match status" value="1"/>
</dbReference>
<dbReference type="Proteomes" id="UP000277498">
    <property type="component" value="Unassembled WGS sequence"/>
</dbReference>